<reference evidence="3 4" key="1">
    <citation type="journal article" date="2017" name="PLoS Biol.">
        <title>The sea cucumber genome provides insights into morphological evolution and visceral regeneration.</title>
        <authorList>
            <person name="Zhang X."/>
            <person name="Sun L."/>
            <person name="Yuan J."/>
            <person name="Sun Y."/>
            <person name="Gao Y."/>
            <person name="Zhang L."/>
            <person name="Li S."/>
            <person name="Dai H."/>
            <person name="Hamel J.F."/>
            <person name="Liu C."/>
            <person name="Yu Y."/>
            <person name="Liu S."/>
            <person name="Lin W."/>
            <person name="Guo K."/>
            <person name="Jin S."/>
            <person name="Xu P."/>
            <person name="Storey K.B."/>
            <person name="Huan P."/>
            <person name="Zhang T."/>
            <person name="Zhou Y."/>
            <person name="Zhang J."/>
            <person name="Lin C."/>
            <person name="Li X."/>
            <person name="Xing L."/>
            <person name="Huo D."/>
            <person name="Sun M."/>
            <person name="Wang L."/>
            <person name="Mercier A."/>
            <person name="Li F."/>
            <person name="Yang H."/>
            <person name="Xiang J."/>
        </authorList>
    </citation>
    <scope>NUCLEOTIDE SEQUENCE [LARGE SCALE GENOMIC DNA]</scope>
    <source>
        <strain evidence="3">Shaxun</strain>
        <tissue evidence="3">Muscle</tissue>
    </source>
</reference>
<dbReference type="PANTHER" id="PTHR33332">
    <property type="entry name" value="REVERSE TRANSCRIPTASE DOMAIN-CONTAINING PROTEIN"/>
    <property type="match status" value="1"/>
</dbReference>
<evidence type="ECO:0000256" key="1">
    <source>
        <dbReference type="SAM" id="Phobius"/>
    </source>
</evidence>
<dbReference type="PROSITE" id="PS50878">
    <property type="entry name" value="RT_POL"/>
    <property type="match status" value="1"/>
</dbReference>
<accession>A0A2G8KC45</accession>
<protein>
    <submittedName>
        <fullName evidence="3">ORF2-encoded protein</fullName>
    </submittedName>
</protein>
<feature type="transmembrane region" description="Helical" evidence="1">
    <location>
        <begin position="20"/>
        <end position="37"/>
    </location>
</feature>
<sequence length="283" mass="32730">MQRWKQQPQQLRFGVPQGSVLGSLLFTLYMSPLGQIIRHHNLKFHQCADDNQLYLLFTKSAYMDAITSIEGCVKDIKEWFTINKLKLNDSKTEVLLIRSRFDTSLTLLTNLHIGSASVKLFDSAKNIGVTSDSSYSFKQHISSTCKSINFFLRKMAHIRKYLTEKSYKTVIHAIMSAKLDYANSLLYGLPDNQLRLLQRTQNTAVRIITRSKKFDHITCILRQLHWLPVSYRINFKIILHTYKALHGLAPENMRPPPALSDPQISYYSMYLVEAQIIWSMIVL</sequence>
<evidence type="ECO:0000313" key="3">
    <source>
        <dbReference type="EMBL" id="PIK45578.1"/>
    </source>
</evidence>
<dbReference type="AlphaFoldDB" id="A0A2G8KC45"/>
<evidence type="ECO:0000313" key="4">
    <source>
        <dbReference type="Proteomes" id="UP000230750"/>
    </source>
</evidence>
<dbReference type="InterPro" id="IPR000477">
    <property type="entry name" value="RT_dom"/>
</dbReference>
<keyword evidence="4" id="KW-1185">Reference proteome</keyword>
<comment type="caution">
    <text evidence="3">The sequence shown here is derived from an EMBL/GenBank/DDBJ whole genome shotgun (WGS) entry which is preliminary data.</text>
</comment>
<gene>
    <name evidence="3" type="ORF">BSL78_17545</name>
</gene>
<evidence type="ECO:0000259" key="2">
    <source>
        <dbReference type="PROSITE" id="PS50878"/>
    </source>
</evidence>
<keyword evidence="1" id="KW-0812">Transmembrane</keyword>
<dbReference type="Pfam" id="PF00078">
    <property type="entry name" value="RVT_1"/>
    <property type="match status" value="1"/>
</dbReference>
<organism evidence="3 4">
    <name type="scientific">Stichopus japonicus</name>
    <name type="common">Sea cucumber</name>
    <dbReference type="NCBI Taxonomy" id="307972"/>
    <lineage>
        <taxon>Eukaryota</taxon>
        <taxon>Metazoa</taxon>
        <taxon>Echinodermata</taxon>
        <taxon>Eleutherozoa</taxon>
        <taxon>Echinozoa</taxon>
        <taxon>Holothuroidea</taxon>
        <taxon>Aspidochirotacea</taxon>
        <taxon>Aspidochirotida</taxon>
        <taxon>Stichopodidae</taxon>
        <taxon>Apostichopus</taxon>
    </lineage>
</organism>
<dbReference type="OrthoDB" id="419189at2759"/>
<proteinExistence type="predicted"/>
<dbReference type="EMBL" id="MRZV01000703">
    <property type="protein sequence ID" value="PIK45578.1"/>
    <property type="molecule type" value="Genomic_DNA"/>
</dbReference>
<keyword evidence="1" id="KW-0472">Membrane</keyword>
<keyword evidence="1" id="KW-1133">Transmembrane helix</keyword>
<dbReference type="Proteomes" id="UP000230750">
    <property type="component" value="Unassembled WGS sequence"/>
</dbReference>
<feature type="domain" description="Reverse transcriptase" evidence="2">
    <location>
        <begin position="1"/>
        <end position="108"/>
    </location>
</feature>
<dbReference type="STRING" id="307972.A0A2G8KC45"/>
<name>A0A2G8KC45_STIJA</name>